<evidence type="ECO:0000313" key="1">
    <source>
        <dbReference type="EMBL" id="MBA2892653.1"/>
    </source>
</evidence>
<dbReference type="SUPFAM" id="SSF109854">
    <property type="entry name" value="DinB/YfiT-like putative metalloenzymes"/>
    <property type="match status" value="1"/>
</dbReference>
<reference evidence="1 2" key="1">
    <citation type="submission" date="2020-07" db="EMBL/GenBank/DDBJ databases">
        <title>Genomic Encyclopedia of Type Strains, Phase IV (KMG-IV): sequencing the most valuable type-strain genomes for metagenomic binning, comparative biology and taxonomic classification.</title>
        <authorList>
            <person name="Goeker M."/>
        </authorList>
    </citation>
    <scope>NUCLEOTIDE SEQUENCE [LARGE SCALE GENOMIC DNA]</scope>
    <source>
        <strain evidence="1 2">DSM 45533</strain>
    </source>
</reference>
<protein>
    <submittedName>
        <fullName evidence="1">Putative damage-inducible protein DinB</fullName>
    </submittedName>
</protein>
<dbReference type="AlphaFoldDB" id="A0A7W0CK66"/>
<sequence length="173" mass="19363">MTETRRPPLTAGERAQLTGWLDLQRSFVRMKCEGLSEDDSHRALLPTSPLMTVAGVVAHLRWVEYSWFHLGLLGVPDTGQTPWTKDGHVDAEMFVDDVPLARLLDDYDAECARSNAAIAGLPLDAVERGRPEERAASLRYVLCHMIEETARHVGHLDIIRELLDGGTGYQRMN</sequence>
<dbReference type="Pfam" id="PF04978">
    <property type="entry name" value="MST"/>
    <property type="match status" value="1"/>
</dbReference>
<dbReference type="Proteomes" id="UP000530928">
    <property type="component" value="Unassembled WGS sequence"/>
</dbReference>
<comment type="caution">
    <text evidence="1">The sequence shown here is derived from an EMBL/GenBank/DDBJ whole genome shotgun (WGS) entry which is preliminary data.</text>
</comment>
<dbReference type="InterPro" id="IPR007061">
    <property type="entry name" value="MST-like"/>
</dbReference>
<dbReference type="InterPro" id="IPR034660">
    <property type="entry name" value="DinB/YfiT-like"/>
</dbReference>
<name>A0A7W0CK66_9ACTN</name>
<evidence type="ECO:0000313" key="2">
    <source>
        <dbReference type="Proteomes" id="UP000530928"/>
    </source>
</evidence>
<dbReference type="EMBL" id="JACDUR010000004">
    <property type="protein sequence ID" value="MBA2892653.1"/>
    <property type="molecule type" value="Genomic_DNA"/>
</dbReference>
<proteinExistence type="predicted"/>
<organism evidence="1 2">
    <name type="scientific">Nonomuraea soli</name>
    <dbReference type="NCBI Taxonomy" id="1032476"/>
    <lineage>
        <taxon>Bacteria</taxon>
        <taxon>Bacillati</taxon>
        <taxon>Actinomycetota</taxon>
        <taxon>Actinomycetes</taxon>
        <taxon>Streptosporangiales</taxon>
        <taxon>Streptosporangiaceae</taxon>
        <taxon>Nonomuraea</taxon>
    </lineage>
</organism>
<accession>A0A7W0CK66</accession>
<keyword evidence="2" id="KW-1185">Reference proteome</keyword>
<dbReference type="RefSeq" id="WP_181611395.1">
    <property type="nucleotide sequence ID" value="NZ_BAABAM010000003.1"/>
</dbReference>
<gene>
    <name evidence="1" type="ORF">HNR30_004007</name>
</gene>
<dbReference type="Gene3D" id="1.20.120.450">
    <property type="entry name" value="dinb family like domain"/>
    <property type="match status" value="1"/>
</dbReference>